<name>A0A016S5C8_9BILA</name>
<dbReference type="Proteomes" id="UP000024635">
    <property type="component" value="Unassembled WGS sequence"/>
</dbReference>
<dbReference type="EMBL" id="JARK01001629">
    <property type="protein sequence ID" value="EYB85676.1"/>
    <property type="molecule type" value="Genomic_DNA"/>
</dbReference>
<accession>A0A016S5C8</accession>
<comment type="caution">
    <text evidence="1">The sequence shown here is derived from an EMBL/GenBank/DDBJ whole genome shotgun (WGS) entry which is preliminary data.</text>
</comment>
<proteinExistence type="predicted"/>
<keyword evidence="2" id="KW-1185">Reference proteome</keyword>
<evidence type="ECO:0000313" key="2">
    <source>
        <dbReference type="Proteomes" id="UP000024635"/>
    </source>
</evidence>
<reference evidence="2" key="1">
    <citation type="journal article" date="2015" name="Nat. Genet.">
        <title>The genome and transcriptome of the zoonotic hookworm Ancylostoma ceylanicum identify infection-specific gene families.</title>
        <authorList>
            <person name="Schwarz E.M."/>
            <person name="Hu Y."/>
            <person name="Antoshechkin I."/>
            <person name="Miller M.M."/>
            <person name="Sternberg P.W."/>
            <person name="Aroian R.V."/>
        </authorList>
    </citation>
    <scope>NUCLEOTIDE SEQUENCE</scope>
    <source>
        <strain evidence="2">HY135</strain>
    </source>
</reference>
<evidence type="ECO:0000313" key="1">
    <source>
        <dbReference type="EMBL" id="EYB85676.1"/>
    </source>
</evidence>
<organism evidence="1 2">
    <name type="scientific">Ancylostoma ceylanicum</name>
    <dbReference type="NCBI Taxonomy" id="53326"/>
    <lineage>
        <taxon>Eukaryota</taxon>
        <taxon>Metazoa</taxon>
        <taxon>Ecdysozoa</taxon>
        <taxon>Nematoda</taxon>
        <taxon>Chromadorea</taxon>
        <taxon>Rhabditida</taxon>
        <taxon>Rhabditina</taxon>
        <taxon>Rhabditomorpha</taxon>
        <taxon>Strongyloidea</taxon>
        <taxon>Ancylostomatidae</taxon>
        <taxon>Ancylostomatinae</taxon>
        <taxon>Ancylostoma</taxon>
    </lineage>
</organism>
<gene>
    <name evidence="1" type="primary">Acey_s0293.g1604</name>
    <name evidence="1" type="ORF">Y032_0293g1604</name>
</gene>
<dbReference type="AlphaFoldDB" id="A0A016S5C8"/>
<sequence length="106" mass="11608">MSYGEDMGPLSSPDVGLSSSERANFRPGLFPKAGVQLRRRVAAFRVSPAAPVAFIGIPPLQDLSFPKTPQLVWRSIRQKRHPGRTNARDGGPSLLVSSVCFAMQWM</sequence>
<protein>
    <submittedName>
        <fullName evidence="1">Uncharacterized protein</fullName>
    </submittedName>
</protein>